<protein>
    <submittedName>
        <fullName evidence="1">Uncharacterized protein</fullName>
    </submittedName>
</protein>
<keyword evidence="2" id="KW-1185">Reference proteome</keyword>
<reference evidence="1 2" key="1">
    <citation type="journal article" date="2020" name="ISME J.">
        <title>Uncovering the hidden diversity of litter-decomposition mechanisms in mushroom-forming fungi.</title>
        <authorList>
            <person name="Floudas D."/>
            <person name="Bentzer J."/>
            <person name="Ahren D."/>
            <person name="Johansson T."/>
            <person name="Persson P."/>
            <person name="Tunlid A."/>
        </authorList>
    </citation>
    <scope>NUCLEOTIDE SEQUENCE [LARGE SCALE GENOMIC DNA]</scope>
    <source>
        <strain evidence="1 2">CBS 291.85</strain>
    </source>
</reference>
<accession>A0A8H5BXN5</accession>
<name>A0A8H5BXN5_9AGAR</name>
<sequence>MMTFSSSLVSTAPSLAPWFKFRHVGLNSKVIKPSRHDGHGFEGVAPRPRSIWTLFGFLDIWRGHNFGTPGPSKSTGVHAEDLRRHIHFLWVPSPHPPSALHPSSPPCSNSLTPGSILGYLTPQNTMVMLTSLYDVGRVRYDEILGLGKFVGAIALERRIASTYNPLSSLSHTASTTFIPLPIMSPEPNHML</sequence>
<evidence type="ECO:0000313" key="1">
    <source>
        <dbReference type="EMBL" id="KAF5331460.1"/>
    </source>
</evidence>
<organism evidence="1 2">
    <name type="scientific">Tetrapyrgos nigripes</name>
    <dbReference type="NCBI Taxonomy" id="182062"/>
    <lineage>
        <taxon>Eukaryota</taxon>
        <taxon>Fungi</taxon>
        <taxon>Dikarya</taxon>
        <taxon>Basidiomycota</taxon>
        <taxon>Agaricomycotina</taxon>
        <taxon>Agaricomycetes</taxon>
        <taxon>Agaricomycetidae</taxon>
        <taxon>Agaricales</taxon>
        <taxon>Marasmiineae</taxon>
        <taxon>Marasmiaceae</taxon>
        <taxon>Tetrapyrgos</taxon>
    </lineage>
</organism>
<evidence type="ECO:0000313" key="2">
    <source>
        <dbReference type="Proteomes" id="UP000559256"/>
    </source>
</evidence>
<proteinExistence type="predicted"/>
<dbReference type="EMBL" id="JAACJM010000326">
    <property type="protein sequence ID" value="KAF5331460.1"/>
    <property type="molecule type" value="Genomic_DNA"/>
</dbReference>
<comment type="caution">
    <text evidence="1">The sequence shown here is derived from an EMBL/GenBank/DDBJ whole genome shotgun (WGS) entry which is preliminary data.</text>
</comment>
<dbReference type="Proteomes" id="UP000559256">
    <property type="component" value="Unassembled WGS sequence"/>
</dbReference>
<gene>
    <name evidence="1" type="ORF">D9758_016339</name>
</gene>
<dbReference type="AlphaFoldDB" id="A0A8H5BXN5"/>